<reference evidence="2 3" key="1">
    <citation type="submission" date="2014-04" db="EMBL/GenBank/DDBJ databases">
        <authorList>
            <consortium name="DOE Joint Genome Institute"/>
            <person name="Kuo A."/>
            <person name="Tarkka M."/>
            <person name="Buscot F."/>
            <person name="Kohler A."/>
            <person name="Nagy L.G."/>
            <person name="Floudas D."/>
            <person name="Copeland A."/>
            <person name="Barry K.W."/>
            <person name="Cichocki N."/>
            <person name="Veneault-Fourrey C."/>
            <person name="LaButti K."/>
            <person name="Lindquist E.A."/>
            <person name="Lipzen A."/>
            <person name="Lundell T."/>
            <person name="Morin E."/>
            <person name="Murat C."/>
            <person name="Sun H."/>
            <person name="Tunlid A."/>
            <person name="Henrissat B."/>
            <person name="Grigoriev I.V."/>
            <person name="Hibbett D.S."/>
            <person name="Martin F."/>
            <person name="Nordberg H.P."/>
            <person name="Cantor M.N."/>
            <person name="Hua S.X."/>
        </authorList>
    </citation>
    <scope>NUCLEOTIDE SEQUENCE [LARGE SCALE GENOMIC DNA]</scope>
    <source>
        <strain evidence="2 3">F 1598</strain>
    </source>
</reference>
<reference evidence="3" key="2">
    <citation type="submission" date="2015-01" db="EMBL/GenBank/DDBJ databases">
        <title>Evolutionary Origins and Diversification of the Mycorrhizal Mutualists.</title>
        <authorList>
            <consortium name="DOE Joint Genome Institute"/>
            <consortium name="Mycorrhizal Genomics Consortium"/>
            <person name="Kohler A."/>
            <person name="Kuo A."/>
            <person name="Nagy L.G."/>
            <person name="Floudas D."/>
            <person name="Copeland A."/>
            <person name="Barry K.W."/>
            <person name="Cichocki N."/>
            <person name="Veneault-Fourrey C."/>
            <person name="LaButti K."/>
            <person name="Lindquist E.A."/>
            <person name="Lipzen A."/>
            <person name="Lundell T."/>
            <person name="Morin E."/>
            <person name="Murat C."/>
            <person name="Riley R."/>
            <person name="Ohm R."/>
            <person name="Sun H."/>
            <person name="Tunlid A."/>
            <person name="Henrissat B."/>
            <person name="Grigoriev I.V."/>
            <person name="Hibbett D.S."/>
            <person name="Martin F."/>
        </authorList>
    </citation>
    <scope>NUCLEOTIDE SEQUENCE [LARGE SCALE GENOMIC DNA]</scope>
    <source>
        <strain evidence="3">F 1598</strain>
    </source>
</reference>
<dbReference type="OrthoDB" id="629492at2759"/>
<dbReference type="EMBL" id="KN833046">
    <property type="protein sequence ID" value="KIM75481.1"/>
    <property type="molecule type" value="Genomic_DNA"/>
</dbReference>
<dbReference type="PANTHER" id="PTHR46423">
    <property type="entry name" value="RNA POLYMERASE II-ASSOCIATED PROTEIN 3"/>
    <property type="match status" value="1"/>
</dbReference>
<proteinExistence type="predicted"/>
<name>A0A0C3F6B8_PILCF</name>
<organism evidence="2 3">
    <name type="scientific">Piloderma croceum (strain F 1598)</name>
    <dbReference type="NCBI Taxonomy" id="765440"/>
    <lineage>
        <taxon>Eukaryota</taxon>
        <taxon>Fungi</taxon>
        <taxon>Dikarya</taxon>
        <taxon>Basidiomycota</taxon>
        <taxon>Agaricomycotina</taxon>
        <taxon>Agaricomycetes</taxon>
        <taxon>Agaricomycetidae</taxon>
        <taxon>Atheliales</taxon>
        <taxon>Atheliaceae</taxon>
        <taxon>Piloderma</taxon>
    </lineage>
</organism>
<dbReference type="PANTHER" id="PTHR46423:SF1">
    <property type="entry name" value="RNA POLYMERASE II-ASSOCIATED PROTEIN 3"/>
    <property type="match status" value="1"/>
</dbReference>
<dbReference type="HOGENOM" id="CLU_1300122_0_0_1"/>
<dbReference type="Gene3D" id="1.25.40.10">
    <property type="entry name" value="Tetratricopeptide repeat domain"/>
    <property type="match status" value="1"/>
</dbReference>
<keyword evidence="1" id="KW-0802">TPR repeat</keyword>
<evidence type="ECO:0000313" key="3">
    <source>
        <dbReference type="Proteomes" id="UP000054166"/>
    </source>
</evidence>
<dbReference type="SUPFAM" id="SSF48452">
    <property type="entry name" value="TPR-like"/>
    <property type="match status" value="1"/>
</dbReference>
<gene>
    <name evidence="2" type="ORF">PILCRDRAFT_827188</name>
</gene>
<dbReference type="InterPro" id="IPR011990">
    <property type="entry name" value="TPR-like_helical_dom_sf"/>
</dbReference>
<sequence length="212" mass="23986">MPPPQGKQSAAQLGQVPLQANLDAFLNLARQQARNPDPITDYFRIPDRLPPTWQTFFNKVLKYAEKSCAENPQQRISWEKRGWQLEDEGIISEFEMIMSAGRMKDNGNKEFKKGNIDKALTYYASSIQTFPLPDALLNIAQAALKTNRFPLAEQSCTNALDIGLISSPIIKSKALFHRAKARRHMGKFSDALEGMCRPFRAQTRAKGQQYPD</sequence>
<evidence type="ECO:0000256" key="1">
    <source>
        <dbReference type="ARBA" id="ARBA00022803"/>
    </source>
</evidence>
<dbReference type="GO" id="GO:0101031">
    <property type="term" value="C:protein folding chaperone complex"/>
    <property type="evidence" value="ECO:0007669"/>
    <property type="project" value="TreeGrafter"/>
</dbReference>
<dbReference type="STRING" id="765440.A0A0C3F6B8"/>
<protein>
    <submittedName>
        <fullName evidence="2">Uncharacterized protein</fullName>
    </submittedName>
</protein>
<keyword evidence="3" id="KW-1185">Reference proteome</keyword>
<evidence type="ECO:0000313" key="2">
    <source>
        <dbReference type="EMBL" id="KIM75481.1"/>
    </source>
</evidence>
<dbReference type="InterPro" id="IPR051966">
    <property type="entry name" value="RPAP3"/>
</dbReference>
<dbReference type="InParanoid" id="A0A0C3F6B8"/>
<accession>A0A0C3F6B8</accession>
<dbReference type="AlphaFoldDB" id="A0A0C3F6B8"/>
<dbReference type="Proteomes" id="UP000054166">
    <property type="component" value="Unassembled WGS sequence"/>
</dbReference>